<sequence>MIQNFFEVFFTIACYTIICFPLLIIFSCYFVGYAASVNTYMRVAESVLFAGKAVRVPNPFLSVSRFYISYANAKGSQKVQGFTRQFLFQKEPLVDLKLSGLRR</sequence>
<keyword evidence="1" id="KW-0472">Membrane</keyword>
<comment type="caution">
    <text evidence="2">The sequence shown here is derived from an EMBL/GenBank/DDBJ whole genome shotgun (WGS) entry which is preliminary data.</text>
</comment>
<evidence type="ECO:0000313" key="3">
    <source>
        <dbReference type="Proteomes" id="UP000197138"/>
    </source>
</evidence>
<proteinExistence type="predicted"/>
<dbReference type="EMBL" id="MTKT01005516">
    <property type="protein sequence ID" value="OWM66876.1"/>
    <property type="molecule type" value="Genomic_DNA"/>
</dbReference>
<dbReference type="Proteomes" id="UP000197138">
    <property type="component" value="Unassembled WGS sequence"/>
</dbReference>
<protein>
    <submittedName>
        <fullName evidence="2">Uncharacterized protein</fullName>
    </submittedName>
</protein>
<name>A0A218W2L1_PUNGR</name>
<keyword evidence="1" id="KW-1133">Transmembrane helix</keyword>
<feature type="transmembrane region" description="Helical" evidence="1">
    <location>
        <begin position="6"/>
        <end position="32"/>
    </location>
</feature>
<accession>A0A218W2L1</accession>
<reference evidence="3" key="1">
    <citation type="journal article" date="2017" name="Plant J.">
        <title>The pomegranate (Punica granatum L.) genome and the genomics of punicalagin biosynthesis.</title>
        <authorList>
            <person name="Qin G."/>
            <person name="Xu C."/>
            <person name="Ming R."/>
            <person name="Tang H."/>
            <person name="Guyot R."/>
            <person name="Kramer E.M."/>
            <person name="Hu Y."/>
            <person name="Yi X."/>
            <person name="Qi Y."/>
            <person name="Xu X."/>
            <person name="Gao Z."/>
            <person name="Pan H."/>
            <person name="Jian J."/>
            <person name="Tian Y."/>
            <person name="Yue Z."/>
            <person name="Xu Y."/>
        </authorList>
    </citation>
    <scope>NUCLEOTIDE SEQUENCE [LARGE SCALE GENOMIC DNA]</scope>
    <source>
        <strain evidence="3">cv. Dabenzi</strain>
    </source>
</reference>
<keyword evidence="1" id="KW-0812">Transmembrane</keyword>
<evidence type="ECO:0000313" key="2">
    <source>
        <dbReference type="EMBL" id="OWM66876.1"/>
    </source>
</evidence>
<evidence type="ECO:0000256" key="1">
    <source>
        <dbReference type="SAM" id="Phobius"/>
    </source>
</evidence>
<organism evidence="2 3">
    <name type="scientific">Punica granatum</name>
    <name type="common">Pomegranate</name>
    <dbReference type="NCBI Taxonomy" id="22663"/>
    <lineage>
        <taxon>Eukaryota</taxon>
        <taxon>Viridiplantae</taxon>
        <taxon>Streptophyta</taxon>
        <taxon>Embryophyta</taxon>
        <taxon>Tracheophyta</taxon>
        <taxon>Spermatophyta</taxon>
        <taxon>Magnoliopsida</taxon>
        <taxon>eudicotyledons</taxon>
        <taxon>Gunneridae</taxon>
        <taxon>Pentapetalae</taxon>
        <taxon>rosids</taxon>
        <taxon>malvids</taxon>
        <taxon>Myrtales</taxon>
        <taxon>Lythraceae</taxon>
        <taxon>Punica</taxon>
    </lineage>
</organism>
<dbReference type="AlphaFoldDB" id="A0A218W2L1"/>
<gene>
    <name evidence="2" type="ORF">CDL15_Pgr021941</name>
</gene>